<dbReference type="PANTHER" id="PTHR23502">
    <property type="entry name" value="MAJOR FACILITATOR SUPERFAMILY"/>
    <property type="match status" value="1"/>
</dbReference>
<evidence type="ECO:0000256" key="3">
    <source>
        <dbReference type="ARBA" id="ARBA00022448"/>
    </source>
</evidence>
<dbReference type="Proteomes" id="UP000510822">
    <property type="component" value="Chromosome"/>
</dbReference>
<feature type="transmembrane region" description="Helical" evidence="8">
    <location>
        <begin position="140"/>
        <end position="164"/>
    </location>
</feature>
<evidence type="ECO:0000256" key="6">
    <source>
        <dbReference type="ARBA" id="ARBA00022989"/>
    </source>
</evidence>
<feature type="transmembrane region" description="Helical" evidence="8">
    <location>
        <begin position="107"/>
        <end position="128"/>
    </location>
</feature>
<protein>
    <recommendedName>
        <fullName evidence="8">Bcr/CflA family efflux transporter</fullName>
    </recommendedName>
</protein>
<feature type="transmembrane region" description="Helical" evidence="8">
    <location>
        <begin position="170"/>
        <end position="190"/>
    </location>
</feature>
<dbReference type="GO" id="GO:0015385">
    <property type="term" value="F:sodium:proton antiporter activity"/>
    <property type="evidence" value="ECO:0007669"/>
    <property type="project" value="TreeGrafter"/>
</dbReference>
<feature type="transmembrane region" description="Helical" evidence="8">
    <location>
        <begin position="82"/>
        <end position="101"/>
    </location>
</feature>
<dbReference type="GO" id="GO:0005886">
    <property type="term" value="C:plasma membrane"/>
    <property type="evidence" value="ECO:0007669"/>
    <property type="project" value="UniProtKB-SubCell"/>
</dbReference>
<evidence type="ECO:0000256" key="5">
    <source>
        <dbReference type="ARBA" id="ARBA00022692"/>
    </source>
</evidence>
<gene>
    <name evidence="10" type="ORF">HZU75_08270</name>
</gene>
<keyword evidence="8" id="KW-0997">Cell inner membrane</keyword>
<dbReference type="PROSITE" id="PS50850">
    <property type="entry name" value="MFS"/>
    <property type="match status" value="1"/>
</dbReference>
<dbReference type="FunFam" id="1.20.1720.10:FF:000005">
    <property type="entry name" value="Bcr/CflA family efflux transporter"/>
    <property type="match status" value="1"/>
</dbReference>
<feature type="transmembrane region" description="Helical" evidence="8">
    <location>
        <begin position="220"/>
        <end position="244"/>
    </location>
</feature>
<dbReference type="InterPro" id="IPR011701">
    <property type="entry name" value="MFS"/>
</dbReference>
<feature type="transmembrane region" description="Helical" evidence="8">
    <location>
        <begin position="350"/>
        <end position="370"/>
    </location>
</feature>
<dbReference type="NCBIfam" id="TIGR00710">
    <property type="entry name" value="efflux_Bcr_CflA"/>
    <property type="match status" value="1"/>
</dbReference>
<organism evidence="10 11">
    <name type="scientific">Chitinibacter fontanus</name>
    <dbReference type="NCBI Taxonomy" id="1737446"/>
    <lineage>
        <taxon>Bacteria</taxon>
        <taxon>Pseudomonadati</taxon>
        <taxon>Pseudomonadota</taxon>
        <taxon>Betaproteobacteria</taxon>
        <taxon>Neisseriales</taxon>
        <taxon>Chitinibacteraceae</taxon>
        <taxon>Chitinibacter</taxon>
    </lineage>
</organism>
<feature type="transmembrane region" description="Helical" evidence="8">
    <location>
        <begin position="256"/>
        <end position="274"/>
    </location>
</feature>
<dbReference type="InterPro" id="IPR004812">
    <property type="entry name" value="Efflux_drug-R_Bcr/CmlA"/>
</dbReference>
<evidence type="ECO:0000256" key="1">
    <source>
        <dbReference type="ARBA" id="ARBA00004651"/>
    </source>
</evidence>
<feature type="domain" description="Major facilitator superfamily (MFS) profile" evidence="9">
    <location>
        <begin position="16"/>
        <end position="400"/>
    </location>
</feature>
<comment type="similarity">
    <text evidence="2 8">Belongs to the major facilitator superfamily. Bcr/CmlA family.</text>
</comment>
<dbReference type="AlphaFoldDB" id="A0A7D5ZAL0"/>
<evidence type="ECO:0000256" key="4">
    <source>
        <dbReference type="ARBA" id="ARBA00022475"/>
    </source>
</evidence>
<evidence type="ECO:0000256" key="8">
    <source>
        <dbReference type="RuleBase" id="RU365088"/>
    </source>
</evidence>
<evidence type="ECO:0000313" key="10">
    <source>
        <dbReference type="EMBL" id="QLI83223.1"/>
    </source>
</evidence>
<dbReference type="InterPro" id="IPR036259">
    <property type="entry name" value="MFS_trans_sf"/>
</dbReference>
<proteinExistence type="inferred from homology"/>
<feature type="transmembrane region" description="Helical" evidence="8">
    <location>
        <begin position="51"/>
        <end position="70"/>
    </location>
</feature>
<keyword evidence="5 8" id="KW-0812">Transmembrane</keyword>
<dbReference type="CDD" id="cd17320">
    <property type="entry name" value="MFS_MdfA_MDR_like"/>
    <property type="match status" value="1"/>
</dbReference>
<feature type="transmembrane region" description="Helical" evidence="8">
    <location>
        <begin position="312"/>
        <end position="330"/>
    </location>
</feature>
<dbReference type="Gene3D" id="1.20.1720.10">
    <property type="entry name" value="Multidrug resistance protein D"/>
    <property type="match status" value="1"/>
</dbReference>
<keyword evidence="11" id="KW-1185">Reference proteome</keyword>
<keyword evidence="3 8" id="KW-0813">Transport</keyword>
<sequence length="406" mass="42835">MPSPAAVPHHNRFAGWILLLAALTALGPLSIDMYLPGLPAIASGLHADDGTVQLTLASYFIGLALGQILYGPLSDHFGRKPPLLIGLGVYLLASIGCALATSIEALIALRFIQALGGCAGMVIARAVVRDRCEPRMAAQVYSSLVLVMGIAPILAPLLGSWVVGVSSWRAIFGLLAVFALLCLIAMHYLLPESRPAKQDQRFHLGGILMAYRELLRDRHFMGYALTGGLAVAGLFAYITGSPIVMMKVYGLSPTQYSLTFGSIAACYIIASQFNARALRSRSIDQLLQRSTLTLALASGVLLLTSLLTQPPFWLLVGCIYLYLMSLGFAAPNSTAGALAHHGAQAGLASALMGTMQFSIATVAGILMGIWHDGSSLPLASTLAFCGIGAWLAYRVVAIKLDGGVSH</sequence>
<comment type="subcellular location">
    <subcellularLocation>
        <location evidence="8">Cell inner membrane</location>
        <topology evidence="8">Multi-pass membrane protein</topology>
    </subcellularLocation>
    <subcellularLocation>
        <location evidence="1">Cell membrane</location>
        <topology evidence="1">Multi-pass membrane protein</topology>
    </subcellularLocation>
</comment>
<dbReference type="GO" id="GO:1990961">
    <property type="term" value="P:xenobiotic detoxification by transmembrane export across the plasma membrane"/>
    <property type="evidence" value="ECO:0007669"/>
    <property type="project" value="InterPro"/>
</dbReference>
<keyword evidence="6 8" id="KW-1133">Transmembrane helix</keyword>
<keyword evidence="7 8" id="KW-0472">Membrane</keyword>
<dbReference type="Pfam" id="PF07690">
    <property type="entry name" value="MFS_1"/>
    <property type="match status" value="1"/>
</dbReference>
<dbReference type="EMBL" id="CP058952">
    <property type="protein sequence ID" value="QLI83223.1"/>
    <property type="molecule type" value="Genomic_DNA"/>
</dbReference>
<dbReference type="SUPFAM" id="SSF103473">
    <property type="entry name" value="MFS general substrate transporter"/>
    <property type="match status" value="1"/>
</dbReference>
<keyword evidence="4" id="KW-1003">Cell membrane</keyword>
<feature type="transmembrane region" description="Helical" evidence="8">
    <location>
        <begin position="376"/>
        <end position="396"/>
    </location>
</feature>
<dbReference type="KEGG" id="cfon:HZU75_08270"/>
<feature type="transmembrane region" description="Helical" evidence="8">
    <location>
        <begin position="286"/>
        <end position="306"/>
    </location>
</feature>
<dbReference type="GO" id="GO:0042910">
    <property type="term" value="F:xenobiotic transmembrane transporter activity"/>
    <property type="evidence" value="ECO:0007669"/>
    <property type="project" value="InterPro"/>
</dbReference>
<accession>A0A7D5ZAL0</accession>
<evidence type="ECO:0000256" key="2">
    <source>
        <dbReference type="ARBA" id="ARBA00006236"/>
    </source>
</evidence>
<feature type="transmembrane region" description="Helical" evidence="8">
    <location>
        <begin position="12"/>
        <end position="31"/>
    </location>
</feature>
<dbReference type="PANTHER" id="PTHR23502:SF132">
    <property type="entry name" value="POLYAMINE TRANSPORTER 2-RELATED"/>
    <property type="match status" value="1"/>
</dbReference>
<name>A0A7D5ZAL0_9NEIS</name>
<reference evidence="10 11" key="1">
    <citation type="journal article" date="2016" name="Int. J. Syst. Evol. Microbiol.">
        <title>Chitinibacter fontanus sp. nov., isolated from a spring.</title>
        <authorList>
            <person name="Sheu S.Y."/>
            <person name="Li Y.S."/>
            <person name="Young C.C."/>
            <person name="Chen W.M."/>
        </authorList>
    </citation>
    <scope>NUCLEOTIDE SEQUENCE [LARGE SCALE GENOMIC DNA]</scope>
    <source>
        <strain evidence="10 11">STM-7</strain>
    </source>
</reference>
<evidence type="ECO:0000256" key="7">
    <source>
        <dbReference type="ARBA" id="ARBA00023136"/>
    </source>
</evidence>
<dbReference type="InterPro" id="IPR020846">
    <property type="entry name" value="MFS_dom"/>
</dbReference>
<evidence type="ECO:0000259" key="9">
    <source>
        <dbReference type="PROSITE" id="PS50850"/>
    </source>
</evidence>
<evidence type="ECO:0000313" key="11">
    <source>
        <dbReference type="Proteomes" id="UP000510822"/>
    </source>
</evidence>